<organism evidence="2 3">
    <name type="scientific">Turnera subulata</name>
    <dbReference type="NCBI Taxonomy" id="218843"/>
    <lineage>
        <taxon>Eukaryota</taxon>
        <taxon>Viridiplantae</taxon>
        <taxon>Streptophyta</taxon>
        <taxon>Embryophyta</taxon>
        <taxon>Tracheophyta</taxon>
        <taxon>Spermatophyta</taxon>
        <taxon>Magnoliopsida</taxon>
        <taxon>eudicotyledons</taxon>
        <taxon>Gunneridae</taxon>
        <taxon>Pentapetalae</taxon>
        <taxon>rosids</taxon>
        <taxon>fabids</taxon>
        <taxon>Malpighiales</taxon>
        <taxon>Passifloraceae</taxon>
        <taxon>Turnera</taxon>
    </lineage>
</organism>
<dbReference type="Proteomes" id="UP001141552">
    <property type="component" value="Unassembled WGS sequence"/>
</dbReference>
<dbReference type="EMBL" id="JAKUCV010000579">
    <property type="protein sequence ID" value="KAJ4849513.1"/>
    <property type="molecule type" value="Genomic_DNA"/>
</dbReference>
<reference evidence="2" key="1">
    <citation type="submission" date="2022-02" db="EMBL/GenBank/DDBJ databases">
        <authorList>
            <person name="Henning P.M."/>
            <person name="McCubbin A.G."/>
            <person name="Shore J.S."/>
        </authorList>
    </citation>
    <scope>NUCLEOTIDE SEQUENCE</scope>
    <source>
        <strain evidence="2">F60SS</strain>
        <tissue evidence="2">Leaves</tissue>
    </source>
</reference>
<reference evidence="2" key="2">
    <citation type="journal article" date="2023" name="Plants (Basel)">
        <title>Annotation of the Turnera subulata (Passifloraceae) Draft Genome Reveals the S-Locus Evolved after the Divergence of Turneroideae from Passifloroideae in a Stepwise Manner.</title>
        <authorList>
            <person name="Henning P.M."/>
            <person name="Roalson E.H."/>
            <person name="Mir W."/>
            <person name="McCubbin A.G."/>
            <person name="Shore J.S."/>
        </authorList>
    </citation>
    <scope>NUCLEOTIDE SEQUENCE</scope>
    <source>
        <strain evidence="2">F60SS</strain>
    </source>
</reference>
<evidence type="ECO:0000313" key="3">
    <source>
        <dbReference type="Proteomes" id="UP001141552"/>
    </source>
</evidence>
<keyword evidence="3" id="KW-1185">Reference proteome</keyword>
<dbReference type="Pfam" id="PF00226">
    <property type="entry name" value="DnaJ"/>
    <property type="match status" value="1"/>
</dbReference>
<dbReference type="PROSITE" id="PS50076">
    <property type="entry name" value="DNAJ_2"/>
    <property type="match status" value="1"/>
</dbReference>
<evidence type="ECO:0000313" key="2">
    <source>
        <dbReference type="EMBL" id="KAJ4849513.1"/>
    </source>
</evidence>
<dbReference type="OrthoDB" id="10250354at2759"/>
<comment type="caution">
    <text evidence="2">The sequence shown here is derived from an EMBL/GenBank/DDBJ whole genome shotgun (WGS) entry which is preliminary data.</text>
</comment>
<name>A0A9Q0GFW9_9ROSI</name>
<dbReference type="AlphaFoldDB" id="A0A9Q0GFW9"/>
<dbReference type="PRINTS" id="PR00625">
    <property type="entry name" value="JDOMAIN"/>
</dbReference>
<dbReference type="InterPro" id="IPR036869">
    <property type="entry name" value="J_dom_sf"/>
</dbReference>
<dbReference type="PANTHER" id="PTHR45098">
    <property type="entry name" value="DNAJ DOMAIN CONTAINING PROTEIN, EXPRESSED"/>
    <property type="match status" value="1"/>
</dbReference>
<dbReference type="InterPro" id="IPR001623">
    <property type="entry name" value="DnaJ_domain"/>
</dbReference>
<dbReference type="CDD" id="cd06257">
    <property type="entry name" value="DnaJ"/>
    <property type="match status" value="1"/>
</dbReference>
<accession>A0A9Q0GFW9</accession>
<dbReference type="SUPFAM" id="SSF46565">
    <property type="entry name" value="Chaperone J-domain"/>
    <property type="match status" value="1"/>
</dbReference>
<dbReference type="Gene3D" id="1.10.287.110">
    <property type="entry name" value="DnaJ domain"/>
    <property type="match status" value="1"/>
</dbReference>
<dbReference type="SMART" id="SM00271">
    <property type="entry name" value="DnaJ"/>
    <property type="match status" value="1"/>
</dbReference>
<protein>
    <recommendedName>
        <fullName evidence="1">J domain-containing protein</fullName>
    </recommendedName>
</protein>
<sequence>MKFCSVVDYYAVLGLPSGEEGAKLTETELSEAYKVKALELHPDTRPQDPNAQADFQQLKSSYETLMEHMNRNHRYKNRV</sequence>
<gene>
    <name evidence="2" type="ORF">Tsubulata_021092</name>
</gene>
<proteinExistence type="predicted"/>
<dbReference type="PANTHER" id="PTHR45098:SF1">
    <property type="entry name" value="DNAJ DOMAIN CONTAINING PROTEIN, EXPRESSED"/>
    <property type="match status" value="1"/>
</dbReference>
<evidence type="ECO:0000259" key="1">
    <source>
        <dbReference type="PROSITE" id="PS50076"/>
    </source>
</evidence>
<feature type="domain" description="J" evidence="1">
    <location>
        <begin position="8"/>
        <end position="79"/>
    </location>
</feature>